<feature type="region of interest" description="Disordered" evidence="1">
    <location>
        <begin position="278"/>
        <end position="381"/>
    </location>
</feature>
<feature type="compositionally biased region" description="Basic residues" evidence="1">
    <location>
        <begin position="1198"/>
        <end position="1215"/>
    </location>
</feature>
<feature type="compositionally biased region" description="Basic residues" evidence="1">
    <location>
        <begin position="725"/>
        <end position="734"/>
    </location>
</feature>
<organism evidence="2 3">
    <name type="scientific">Marasmius crinis-equi</name>
    <dbReference type="NCBI Taxonomy" id="585013"/>
    <lineage>
        <taxon>Eukaryota</taxon>
        <taxon>Fungi</taxon>
        <taxon>Dikarya</taxon>
        <taxon>Basidiomycota</taxon>
        <taxon>Agaricomycotina</taxon>
        <taxon>Agaricomycetes</taxon>
        <taxon>Agaricomycetidae</taxon>
        <taxon>Agaricales</taxon>
        <taxon>Marasmiineae</taxon>
        <taxon>Marasmiaceae</taxon>
        <taxon>Marasmius</taxon>
    </lineage>
</organism>
<dbReference type="Proteomes" id="UP001465976">
    <property type="component" value="Unassembled WGS sequence"/>
</dbReference>
<gene>
    <name evidence="2" type="ORF">V5O48_013484</name>
</gene>
<feature type="region of interest" description="Disordered" evidence="1">
    <location>
        <begin position="1175"/>
        <end position="1215"/>
    </location>
</feature>
<evidence type="ECO:0000313" key="3">
    <source>
        <dbReference type="Proteomes" id="UP001465976"/>
    </source>
</evidence>
<feature type="compositionally biased region" description="Acidic residues" evidence="1">
    <location>
        <begin position="739"/>
        <end position="786"/>
    </location>
</feature>
<sequence length="1215" mass="135895">MSHKATRKPWNLDSVLSAMSKIITIAPEPRFRPCEPKINETEGEEVILQSTKTTDRLYEVIIDGCPAPKFQARQGLYRAHDDMERPRHSAQGFRIGPYDMPHAKEAWDSFCMRLHKDFGDQVHHRLREEALQESERIAETARGRLLQQELRVLFPTMFNDGEPLPCLDDHPNILKAGMLREETLGGELHLFPCNAEFRSPTNLGNWALFVVSNNGVEKFSSLQPVIVAAQQKVDAGPVAIVFTPWAVNAQRAFGTLTGQFSREQEDLEAATDGDVFSVTSAGDLENDTADNPPDKPPMAQDEIPNPSSSISSQPGANSNPSLRTSSSPTQAATDASPAPSAARSSAATAKDDSAASNHVQNEVPPAPKAAKPTKRRGNPGKFTIEQRMYMESYYDEFLAAPRTEKEKFWNRFFPAYFELFPLTEYPPPPVPKPLPVLSQLDFDAMSGDQKKARKKQEKRREWDPEQRARESAKGWFQAQQQKGNAGIGPFLDYMKELRKENRPRKRQLRQFLLTHPDYKDGIVEASKETGPHDRLRSRLEQAEAVIEGMERPELEKMTAERDEDFRQRNEVWVLKQKGRRLIDAKLCKTARESLPAVLQPLLEMIRDLTGYSVVIHAGIDTGNSDMRKRFQTISMCSTYDGAPEFVDYNLAAFQNFGADFSKWLQAVKKHQPEAKENDDDNASPTAAVKEKSVDPPPTSTTSTNAPKSKSKSNGKQKTAKPVVKNAKKRQRKGKNRGDESEEASEGDGSEDDEESPELDEDEDEETDVDGDDVDVGQLEGDDEEEVPVVKRYSVPFSPYELQRLDNIARNQQLLAQLGLADASKFLAGKKPQGPEEMKLDGEAHEKEKGKERDPPRPRPQRKTVNLALKDAGSALEEPRTQQNTPPTPGSTISNTPVTTPAISPPVPQPPTPDASASLNRPPPEQAPSVEHQDPSPMRHPTPSSPSPLPPLPAPDTDHHFADKDDGILLDADEEEAMDVDKTRGSVQLSYDSLTIPILAADESFDPIGSNSKLCKLFGPWFLSKPHDSQDVVRPPVWPSLVYKWIELQEKWEHDRVSDAVLPTRARIPAMKQWFRNGRLTRKKGMGTQEAVVLEDIREEWWTWWDEVNPAWRLRVDGKVVPGGEGDWEALVSPGPDGILLFLVALRWWSDCGGFEDPEGCWSEAAKSLYYTMDDLLKRPNPPPPHPEDEDIDATASGKRQKSAGRPNPRKRARAS</sequence>
<feature type="compositionally biased region" description="Low complexity" evidence="1">
    <location>
        <begin position="304"/>
        <end position="348"/>
    </location>
</feature>
<proteinExistence type="predicted"/>
<feature type="compositionally biased region" description="Pro residues" evidence="1">
    <location>
        <begin position="937"/>
        <end position="953"/>
    </location>
</feature>
<name>A0ABR3F0D0_9AGAR</name>
<dbReference type="PANTHER" id="PTHR24216:SF65">
    <property type="entry name" value="PAXILLIN-LIKE PROTEIN 1"/>
    <property type="match status" value="1"/>
</dbReference>
<feature type="region of interest" description="Disordered" evidence="1">
    <location>
        <begin position="446"/>
        <end position="479"/>
    </location>
</feature>
<feature type="region of interest" description="Disordered" evidence="1">
    <location>
        <begin position="826"/>
        <end position="963"/>
    </location>
</feature>
<keyword evidence="3" id="KW-1185">Reference proteome</keyword>
<feature type="region of interest" description="Disordered" evidence="1">
    <location>
        <begin position="671"/>
        <end position="791"/>
    </location>
</feature>
<evidence type="ECO:0000256" key="1">
    <source>
        <dbReference type="SAM" id="MobiDB-lite"/>
    </source>
</evidence>
<feature type="compositionally biased region" description="Basic residues" evidence="1">
    <location>
        <begin position="708"/>
        <end position="718"/>
    </location>
</feature>
<feature type="compositionally biased region" description="Basic and acidic residues" evidence="1">
    <location>
        <begin position="458"/>
        <end position="472"/>
    </location>
</feature>
<dbReference type="EMBL" id="JBAHYK010001324">
    <property type="protein sequence ID" value="KAL0568504.1"/>
    <property type="molecule type" value="Genomic_DNA"/>
</dbReference>
<comment type="caution">
    <text evidence="2">The sequence shown here is derived from an EMBL/GenBank/DDBJ whole genome shotgun (WGS) entry which is preliminary data.</text>
</comment>
<dbReference type="PANTHER" id="PTHR24216">
    <property type="entry name" value="PAXILLIN-RELATED"/>
    <property type="match status" value="1"/>
</dbReference>
<accession>A0ABR3F0D0</accession>
<feature type="compositionally biased region" description="Basic and acidic residues" evidence="1">
    <location>
        <begin position="832"/>
        <end position="856"/>
    </location>
</feature>
<feature type="compositionally biased region" description="Polar residues" evidence="1">
    <location>
        <begin position="880"/>
        <end position="901"/>
    </location>
</feature>
<protein>
    <submittedName>
        <fullName evidence="2">Uncharacterized protein</fullName>
    </submittedName>
</protein>
<reference evidence="2 3" key="1">
    <citation type="submission" date="2024-02" db="EMBL/GenBank/DDBJ databases">
        <title>A draft genome for the cacao thread blight pathogen Marasmius crinis-equi.</title>
        <authorList>
            <person name="Cohen S.P."/>
            <person name="Baruah I.K."/>
            <person name="Amoako-Attah I."/>
            <person name="Bukari Y."/>
            <person name="Meinhardt L.W."/>
            <person name="Bailey B.A."/>
        </authorList>
    </citation>
    <scope>NUCLEOTIDE SEQUENCE [LARGE SCALE GENOMIC DNA]</scope>
    <source>
        <strain evidence="2 3">GH-76</strain>
    </source>
</reference>
<feature type="compositionally biased region" description="Pro residues" evidence="1">
    <location>
        <begin position="902"/>
        <end position="912"/>
    </location>
</feature>
<evidence type="ECO:0000313" key="2">
    <source>
        <dbReference type="EMBL" id="KAL0568504.1"/>
    </source>
</evidence>